<keyword evidence="2" id="KW-1185">Reference proteome</keyword>
<sequence>MTVSATAAPEGPRTAPPALTDGLEAERLLADLAARLRAGALVPYLGPALAQVSPDLPEAPVTHEALAEFFAAKVALPRRAKGNAWAAAQHIESTRHRSTVSALMAEAFRAPMAPTALHHHLAALGVPLIVDTWYDGAMRAALAATATVWGEVQGITRAGIGEDRWYRFYDAQGQETGRDAAETWDTILYKPHGGVDPVRNFLISDADYVEVLTEIDIQTPIPDIVKERRRGRGFLFIGCRFHDQLLRTYARQVSKRSGDRHYVVVEPGDLTRNEVKFFSAHGLVPVAVPLARAVSILCG</sequence>
<dbReference type="RefSeq" id="WP_145734551.1">
    <property type="nucleotide sequence ID" value="NZ_VITR01000011.1"/>
</dbReference>
<proteinExistence type="predicted"/>
<comment type="caution">
    <text evidence="1">The sequence shown here is derived from an EMBL/GenBank/DDBJ whole genome shotgun (WGS) entry which is preliminary data.</text>
</comment>
<accession>A0A560H0J6</accession>
<evidence type="ECO:0000313" key="1">
    <source>
        <dbReference type="EMBL" id="TWB39170.1"/>
    </source>
</evidence>
<dbReference type="AlphaFoldDB" id="A0A560H0J6"/>
<dbReference type="Pfam" id="PF13289">
    <property type="entry name" value="SIR2_2"/>
    <property type="match status" value="1"/>
</dbReference>
<organism evidence="1 2">
    <name type="scientific">Nitrospirillum amazonense</name>
    <dbReference type="NCBI Taxonomy" id="28077"/>
    <lineage>
        <taxon>Bacteria</taxon>
        <taxon>Pseudomonadati</taxon>
        <taxon>Pseudomonadota</taxon>
        <taxon>Alphaproteobacteria</taxon>
        <taxon>Rhodospirillales</taxon>
        <taxon>Azospirillaceae</taxon>
        <taxon>Nitrospirillum</taxon>
    </lineage>
</organism>
<protein>
    <submittedName>
        <fullName evidence="1">SIR2-like protein</fullName>
    </submittedName>
</protein>
<dbReference type="Proteomes" id="UP000315751">
    <property type="component" value="Unassembled WGS sequence"/>
</dbReference>
<dbReference type="OrthoDB" id="9802053at2"/>
<gene>
    <name evidence="1" type="ORF">FBZ90_111167</name>
</gene>
<name>A0A560H0J6_9PROT</name>
<reference evidence="1 2" key="1">
    <citation type="submission" date="2019-06" db="EMBL/GenBank/DDBJ databases">
        <title>Genomic Encyclopedia of Type Strains, Phase IV (KMG-V): Genome sequencing to study the core and pangenomes of soil and plant-associated prokaryotes.</title>
        <authorList>
            <person name="Whitman W."/>
        </authorList>
    </citation>
    <scope>NUCLEOTIDE SEQUENCE [LARGE SCALE GENOMIC DNA]</scope>
    <source>
        <strain evidence="1 2">BR 11622</strain>
    </source>
</reference>
<evidence type="ECO:0000313" key="2">
    <source>
        <dbReference type="Proteomes" id="UP000315751"/>
    </source>
</evidence>
<dbReference type="EMBL" id="VITR01000011">
    <property type="protein sequence ID" value="TWB39170.1"/>
    <property type="molecule type" value="Genomic_DNA"/>
</dbReference>